<proteinExistence type="predicted"/>
<dbReference type="RefSeq" id="WP_157070671.1">
    <property type="nucleotide sequence ID" value="NZ_LNYY01000001.1"/>
</dbReference>
<organism evidence="1 2">
    <name type="scientific">Legionella steelei</name>
    <dbReference type="NCBI Taxonomy" id="947033"/>
    <lineage>
        <taxon>Bacteria</taxon>
        <taxon>Pseudomonadati</taxon>
        <taxon>Pseudomonadota</taxon>
        <taxon>Gammaproteobacteria</taxon>
        <taxon>Legionellales</taxon>
        <taxon>Legionellaceae</taxon>
        <taxon>Legionella</taxon>
    </lineage>
</organism>
<sequence>MGTNEIVTDIIDCFIHELKDNNLIKQGFIKNLEELLHSNEKVTTQKIEILLYEENDEL</sequence>
<comment type="caution">
    <text evidence="1">The sequence shown here is derived from an EMBL/GenBank/DDBJ whole genome shotgun (WGS) entry which is preliminary data.</text>
</comment>
<reference evidence="1 2" key="1">
    <citation type="submission" date="2015-11" db="EMBL/GenBank/DDBJ databases">
        <title>Genomic analysis of 38 Legionella species identifies large and diverse effector repertoires.</title>
        <authorList>
            <person name="Burstein D."/>
            <person name="Amaro F."/>
            <person name="Zusman T."/>
            <person name="Lifshitz Z."/>
            <person name="Cohen O."/>
            <person name="Gilbert J.A."/>
            <person name="Pupko T."/>
            <person name="Shuman H.A."/>
            <person name="Segal G."/>
        </authorList>
    </citation>
    <scope>NUCLEOTIDE SEQUENCE [LARGE SCALE GENOMIC DNA]</scope>
    <source>
        <strain evidence="1 2">IMVS3376</strain>
    </source>
</reference>
<dbReference type="PATRIC" id="fig|947033.5.peg.76"/>
<accession>A0A0W0ZRF2</accession>
<protein>
    <submittedName>
        <fullName evidence="1">Uncharacterized protein</fullName>
    </submittedName>
</protein>
<dbReference type="EMBL" id="LNYY01000001">
    <property type="protein sequence ID" value="KTD71781.1"/>
    <property type="molecule type" value="Genomic_DNA"/>
</dbReference>
<dbReference type="AlphaFoldDB" id="A0A0W0ZRF2"/>
<evidence type="ECO:0000313" key="2">
    <source>
        <dbReference type="Proteomes" id="UP000054926"/>
    </source>
</evidence>
<dbReference type="Proteomes" id="UP000054926">
    <property type="component" value="Unassembled WGS sequence"/>
</dbReference>
<gene>
    <name evidence="1" type="ORF">Lste_0066</name>
</gene>
<name>A0A0W0ZRF2_9GAMM</name>
<evidence type="ECO:0000313" key="1">
    <source>
        <dbReference type="EMBL" id="KTD71781.1"/>
    </source>
</evidence>
<dbReference type="STRING" id="947033.Lste_0066"/>
<keyword evidence="2" id="KW-1185">Reference proteome</keyword>